<keyword evidence="1" id="KW-1133">Transmembrane helix</keyword>
<accession>A0A8G1QT29</accession>
<gene>
    <name evidence="2" type="ORF">BO85DRAFT_239018</name>
</gene>
<reference evidence="2 3" key="1">
    <citation type="submission" date="2018-02" db="EMBL/GenBank/DDBJ databases">
        <title>The genomes of Aspergillus section Nigri reveals drivers in fungal speciation.</title>
        <authorList>
            <consortium name="DOE Joint Genome Institute"/>
            <person name="Vesth T.C."/>
            <person name="Nybo J."/>
            <person name="Theobald S."/>
            <person name="Brandl J."/>
            <person name="Frisvad J.C."/>
            <person name="Nielsen K.F."/>
            <person name="Lyhne E.K."/>
            <person name="Kogle M.E."/>
            <person name="Kuo A."/>
            <person name="Riley R."/>
            <person name="Clum A."/>
            <person name="Nolan M."/>
            <person name="Lipzen A."/>
            <person name="Salamov A."/>
            <person name="Henrissat B."/>
            <person name="Wiebenga A."/>
            <person name="De vries R.P."/>
            <person name="Grigoriev I.V."/>
            <person name="Mortensen U.H."/>
            <person name="Andersen M.R."/>
            <person name="Baker S.E."/>
        </authorList>
    </citation>
    <scope>NUCLEOTIDE SEQUENCE [LARGE SCALE GENOMIC DNA]</scope>
    <source>
        <strain evidence="2 3">CBS 112811</strain>
    </source>
</reference>
<keyword evidence="1" id="KW-0472">Membrane</keyword>
<dbReference type="RefSeq" id="XP_025509687.1">
    <property type="nucleotide sequence ID" value="XM_025654819.1"/>
</dbReference>
<keyword evidence="1" id="KW-0812">Transmembrane</keyword>
<protein>
    <submittedName>
        <fullName evidence="2">Uncharacterized protein</fullName>
    </submittedName>
</protein>
<evidence type="ECO:0000313" key="3">
    <source>
        <dbReference type="Proteomes" id="UP000249526"/>
    </source>
</evidence>
<evidence type="ECO:0000313" key="2">
    <source>
        <dbReference type="EMBL" id="RAH51765.1"/>
    </source>
</evidence>
<name>A0A8G1QT29_9EURO</name>
<evidence type="ECO:0000256" key="1">
    <source>
        <dbReference type="SAM" id="Phobius"/>
    </source>
</evidence>
<feature type="transmembrane region" description="Helical" evidence="1">
    <location>
        <begin position="42"/>
        <end position="61"/>
    </location>
</feature>
<dbReference type="EMBL" id="KZ825093">
    <property type="protein sequence ID" value="RAH51765.1"/>
    <property type="molecule type" value="Genomic_DNA"/>
</dbReference>
<dbReference type="AlphaFoldDB" id="A0A8G1QT29"/>
<dbReference type="Proteomes" id="UP000249526">
    <property type="component" value="Unassembled WGS sequence"/>
</dbReference>
<proteinExistence type="predicted"/>
<feature type="transmembrane region" description="Helical" evidence="1">
    <location>
        <begin position="12"/>
        <end position="30"/>
    </location>
</feature>
<organism evidence="2 3">
    <name type="scientific">Aspergillus piperis CBS 112811</name>
    <dbReference type="NCBI Taxonomy" id="1448313"/>
    <lineage>
        <taxon>Eukaryota</taxon>
        <taxon>Fungi</taxon>
        <taxon>Dikarya</taxon>
        <taxon>Ascomycota</taxon>
        <taxon>Pezizomycotina</taxon>
        <taxon>Eurotiomycetes</taxon>
        <taxon>Eurotiomycetidae</taxon>
        <taxon>Eurotiales</taxon>
        <taxon>Aspergillaceae</taxon>
        <taxon>Aspergillus</taxon>
        <taxon>Aspergillus subgen. Circumdati</taxon>
    </lineage>
</organism>
<dbReference type="GeneID" id="37158221"/>
<keyword evidence="3" id="KW-1185">Reference proteome</keyword>
<sequence length="92" mass="9981">MTQGQLDQPPPIGPAGLSLVLFCESCFYINQMAYVTGFDLQSLSFIISSILTFSPTCVVVPPTLDGKSSKKGCSSHADFCARPYGEESERIR</sequence>